<proteinExistence type="inferred from homology"/>
<feature type="non-terminal residue" evidence="4">
    <location>
        <position position="320"/>
    </location>
</feature>
<keyword evidence="5" id="KW-1185">Reference proteome</keyword>
<name>A0AAN6MJS7_9PEZI</name>
<feature type="compositionally biased region" description="Polar residues" evidence="3">
    <location>
        <begin position="111"/>
        <end position="125"/>
    </location>
</feature>
<dbReference type="PANTHER" id="PTHR12598">
    <property type="entry name" value="COPPER HOMEOSTASIS PROTEIN CUTC"/>
    <property type="match status" value="1"/>
</dbReference>
<feature type="region of interest" description="Disordered" evidence="3">
    <location>
        <begin position="103"/>
        <end position="135"/>
    </location>
</feature>
<reference evidence="4" key="1">
    <citation type="journal article" date="2023" name="Mol. Phylogenet. Evol.">
        <title>Genome-scale phylogeny and comparative genomics of the fungal order Sordariales.</title>
        <authorList>
            <person name="Hensen N."/>
            <person name="Bonometti L."/>
            <person name="Westerberg I."/>
            <person name="Brannstrom I.O."/>
            <person name="Guillou S."/>
            <person name="Cros-Aarteil S."/>
            <person name="Calhoun S."/>
            <person name="Haridas S."/>
            <person name="Kuo A."/>
            <person name="Mondo S."/>
            <person name="Pangilinan J."/>
            <person name="Riley R."/>
            <person name="LaButti K."/>
            <person name="Andreopoulos B."/>
            <person name="Lipzen A."/>
            <person name="Chen C."/>
            <person name="Yan M."/>
            <person name="Daum C."/>
            <person name="Ng V."/>
            <person name="Clum A."/>
            <person name="Steindorff A."/>
            <person name="Ohm R.A."/>
            <person name="Martin F."/>
            <person name="Silar P."/>
            <person name="Natvig D.O."/>
            <person name="Lalanne C."/>
            <person name="Gautier V."/>
            <person name="Ament-Velasquez S.L."/>
            <person name="Kruys A."/>
            <person name="Hutchinson M.I."/>
            <person name="Powell A.J."/>
            <person name="Barry K."/>
            <person name="Miller A.N."/>
            <person name="Grigoriev I.V."/>
            <person name="Debuchy R."/>
            <person name="Gladieux P."/>
            <person name="Hiltunen Thoren M."/>
            <person name="Johannesson H."/>
        </authorList>
    </citation>
    <scope>NUCLEOTIDE SEQUENCE</scope>
    <source>
        <strain evidence="4">CBS 103.79</strain>
    </source>
</reference>
<dbReference type="SUPFAM" id="SSF110395">
    <property type="entry name" value="CutC-like"/>
    <property type="match status" value="1"/>
</dbReference>
<dbReference type="GO" id="GO:0005507">
    <property type="term" value="F:copper ion binding"/>
    <property type="evidence" value="ECO:0007669"/>
    <property type="project" value="TreeGrafter"/>
</dbReference>
<sequence>MGGKVWSREEEEFFWTKMVPHSPKRLGDDLQNEEQTWDWICEQMTHGMGDKARRTYTYLCVFEHYFQNAYLGRFSPKVGKLHLKYYHDEQAKKKAKEQLIKTETAAPDSDGTANNASAAGTSETQIKLEPEGAEGNPIELFTTPKKMASPTRVRLEVPIFGPTTGALAFSLGASRLELNRAGSYAQGGTTPTLPELTALLASLTDHHHHRPTIHVMIRPRGAPDTGPDFVYSPSEMADMAASIASFATSGLLDASKGDGFVFGALALTEDGGVRLDGAGNGMLVDAAREAGGFGCVLHRAADELFADALLPGEVMEEVVA</sequence>
<dbReference type="Proteomes" id="UP001303889">
    <property type="component" value="Unassembled WGS sequence"/>
</dbReference>
<evidence type="ECO:0000313" key="4">
    <source>
        <dbReference type="EMBL" id="KAK3901845.1"/>
    </source>
</evidence>
<comment type="caution">
    <text evidence="4">The sequence shown here is derived from an EMBL/GenBank/DDBJ whole genome shotgun (WGS) entry which is preliminary data.</text>
</comment>
<comment type="similarity">
    <text evidence="1">Belongs to the CutC family.</text>
</comment>
<dbReference type="Pfam" id="PF03932">
    <property type="entry name" value="CutC"/>
    <property type="match status" value="1"/>
</dbReference>
<evidence type="ECO:0000256" key="3">
    <source>
        <dbReference type="SAM" id="MobiDB-lite"/>
    </source>
</evidence>
<organism evidence="4 5">
    <name type="scientific">Staphylotrichum tortipilum</name>
    <dbReference type="NCBI Taxonomy" id="2831512"/>
    <lineage>
        <taxon>Eukaryota</taxon>
        <taxon>Fungi</taxon>
        <taxon>Dikarya</taxon>
        <taxon>Ascomycota</taxon>
        <taxon>Pezizomycotina</taxon>
        <taxon>Sordariomycetes</taxon>
        <taxon>Sordariomycetidae</taxon>
        <taxon>Sordariales</taxon>
        <taxon>Chaetomiaceae</taxon>
        <taxon>Staphylotrichum</taxon>
    </lineage>
</organism>
<gene>
    <name evidence="4" type="ORF">C8A05DRAFT_34452</name>
</gene>
<reference evidence="4" key="2">
    <citation type="submission" date="2023-05" db="EMBL/GenBank/DDBJ databases">
        <authorList>
            <consortium name="Lawrence Berkeley National Laboratory"/>
            <person name="Steindorff A."/>
            <person name="Hensen N."/>
            <person name="Bonometti L."/>
            <person name="Westerberg I."/>
            <person name="Brannstrom I.O."/>
            <person name="Guillou S."/>
            <person name="Cros-Aarteil S."/>
            <person name="Calhoun S."/>
            <person name="Haridas S."/>
            <person name="Kuo A."/>
            <person name="Mondo S."/>
            <person name="Pangilinan J."/>
            <person name="Riley R."/>
            <person name="Labutti K."/>
            <person name="Andreopoulos B."/>
            <person name="Lipzen A."/>
            <person name="Chen C."/>
            <person name="Yanf M."/>
            <person name="Daum C."/>
            <person name="Ng V."/>
            <person name="Clum A."/>
            <person name="Ohm R."/>
            <person name="Martin F."/>
            <person name="Silar P."/>
            <person name="Natvig D."/>
            <person name="Lalanne C."/>
            <person name="Gautier V."/>
            <person name="Ament-Velasquez S.L."/>
            <person name="Kruys A."/>
            <person name="Hutchinson M.I."/>
            <person name="Powell A.J."/>
            <person name="Barry K."/>
            <person name="Miller A.N."/>
            <person name="Grigoriev I.V."/>
            <person name="Debuchy R."/>
            <person name="Gladieux P."/>
            <person name="Thoren M.H."/>
            <person name="Johannesson H."/>
        </authorList>
    </citation>
    <scope>NUCLEOTIDE SEQUENCE</scope>
    <source>
        <strain evidence="4">CBS 103.79</strain>
    </source>
</reference>
<dbReference type="EMBL" id="MU855551">
    <property type="protein sequence ID" value="KAK3901845.1"/>
    <property type="molecule type" value="Genomic_DNA"/>
</dbReference>
<evidence type="ECO:0000313" key="5">
    <source>
        <dbReference type="Proteomes" id="UP001303889"/>
    </source>
</evidence>
<evidence type="ECO:0000256" key="2">
    <source>
        <dbReference type="ARBA" id="ARBA00019014"/>
    </source>
</evidence>
<dbReference type="PANTHER" id="PTHR12598:SF0">
    <property type="entry name" value="COPPER HOMEOSTASIS PROTEIN CUTC HOMOLOG"/>
    <property type="match status" value="1"/>
</dbReference>
<dbReference type="AlphaFoldDB" id="A0AAN6MJS7"/>
<dbReference type="Gene3D" id="3.20.20.380">
    <property type="entry name" value="Copper homeostasis (CutC) domain"/>
    <property type="match status" value="1"/>
</dbReference>
<dbReference type="InterPro" id="IPR036822">
    <property type="entry name" value="CutC-like_dom_sf"/>
</dbReference>
<evidence type="ECO:0000256" key="1">
    <source>
        <dbReference type="ARBA" id="ARBA00007768"/>
    </source>
</evidence>
<protein>
    <recommendedName>
        <fullName evidence="2">Copper homeostasis protein cutC homolog</fullName>
    </recommendedName>
</protein>
<accession>A0AAN6MJS7</accession>
<dbReference type="InterPro" id="IPR005627">
    <property type="entry name" value="CutC-like"/>
</dbReference>